<evidence type="ECO:0000259" key="1">
    <source>
        <dbReference type="Pfam" id="PF00857"/>
    </source>
</evidence>
<dbReference type="GO" id="GO:0016787">
    <property type="term" value="F:hydrolase activity"/>
    <property type="evidence" value="ECO:0007669"/>
    <property type="project" value="UniProtKB-KW"/>
</dbReference>
<protein>
    <submittedName>
        <fullName evidence="2">Cysteine hydrolase</fullName>
    </submittedName>
</protein>
<proteinExistence type="predicted"/>
<dbReference type="Proteomes" id="UP000438699">
    <property type="component" value="Unassembled WGS sequence"/>
</dbReference>
<dbReference type="InterPro" id="IPR036380">
    <property type="entry name" value="Isochorismatase-like_sf"/>
</dbReference>
<keyword evidence="3" id="KW-1185">Reference proteome</keyword>
<dbReference type="PANTHER" id="PTHR47044">
    <property type="entry name" value="OS02G0276400 PROTEIN"/>
    <property type="match status" value="1"/>
</dbReference>
<dbReference type="Pfam" id="PF00857">
    <property type="entry name" value="Isochorismatase"/>
    <property type="match status" value="1"/>
</dbReference>
<evidence type="ECO:0000313" key="3">
    <source>
        <dbReference type="Proteomes" id="UP000438699"/>
    </source>
</evidence>
<organism evidence="2 3">
    <name type="scientific">Pseudodesulfovibrio senegalensis</name>
    <dbReference type="NCBI Taxonomy" id="1721087"/>
    <lineage>
        <taxon>Bacteria</taxon>
        <taxon>Pseudomonadati</taxon>
        <taxon>Thermodesulfobacteriota</taxon>
        <taxon>Desulfovibrionia</taxon>
        <taxon>Desulfovibrionales</taxon>
        <taxon>Desulfovibrionaceae</taxon>
    </lineage>
</organism>
<feature type="domain" description="Isochorismatase-like" evidence="1">
    <location>
        <begin position="12"/>
        <end position="188"/>
    </location>
</feature>
<comment type="caution">
    <text evidence="2">The sequence shown here is derived from an EMBL/GenBank/DDBJ whole genome shotgun (WGS) entry which is preliminary data.</text>
</comment>
<dbReference type="Gene3D" id="3.40.50.850">
    <property type="entry name" value="Isochorismatase-like"/>
    <property type="match status" value="1"/>
</dbReference>
<gene>
    <name evidence="2" type="ORF">F8A88_10105</name>
</gene>
<name>A0A6N6N1B6_9BACT</name>
<dbReference type="SUPFAM" id="SSF52499">
    <property type="entry name" value="Isochorismatase-like hydrolases"/>
    <property type="match status" value="1"/>
</dbReference>
<dbReference type="AlphaFoldDB" id="A0A6N6N1B6"/>
<dbReference type="RefSeq" id="WP_151151043.1">
    <property type="nucleotide sequence ID" value="NZ_WAIE01000004.1"/>
</dbReference>
<keyword evidence="2" id="KW-0378">Hydrolase</keyword>
<dbReference type="InterPro" id="IPR000868">
    <property type="entry name" value="Isochorismatase-like_dom"/>
</dbReference>
<dbReference type="OrthoDB" id="9791276at2"/>
<dbReference type="EMBL" id="WAIE01000004">
    <property type="protein sequence ID" value="KAB1441300.1"/>
    <property type="molecule type" value="Genomic_DNA"/>
</dbReference>
<accession>A0A6N6N1B6</accession>
<reference evidence="2 3" key="1">
    <citation type="journal article" date="2017" name="Int. J. Syst. Evol. Microbiol.">
        <title>Desulfovibrio senegalensis sp. nov., a mesophilic sulfate reducer isolated from marine sediment.</title>
        <authorList>
            <person name="Thioye A."/>
            <person name="Gam Z.B.A."/>
            <person name="Mbengue M."/>
            <person name="Cayol J.L."/>
            <person name="Joseph-Bartoli M."/>
            <person name="Toure-Kane C."/>
            <person name="Labat M."/>
        </authorList>
    </citation>
    <scope>NUCLEOTIDE SEQUENCE [LARGE SCALE GENOMIC DNA]</scope>
    <source>
        <strain evidence="2 3">DSM 101509</strain>
    </source>
</reference>
<sequence>MKELTEPDMGACALVIVDMQNDFVRPEGSMVTQGAEAMLPDLVALANRFRERGLPVVHVVRLYEQDGSNADLCRRERLAAGERLVVPGTWGASVAEGLLPRGARQDEELLLAGRPQPLGEREFLLYKPRWSAFFGTRLHGLLQDLGVGSVAVAGTWYPNCIHATIYDAAALDYRVLAVRDCIAGITEKDCVDLGRVCVRVAGSGGLFQ</sequence>
<dbReference type="CDD" id="cd00431">
    <property type="entry name" value="cysteine_hydrolases"/>
    <property type="match status" value="1"/>
</dbReference>
<evidence type="ECO:0000313" key="2">
    <source>
        <dbReference type="EMBL" id="KAB1441300.1"/>
    </source>
</evidence>